<gene>
    <name evidence="2" type="ORF">NITHO_280001</name>
</gene>
<dbReference type="Pfam" id="PF00425">
    <property type="entry name" value="Chorismate_bind"/>
    <property type="match status" value="1"/>
</dbReference>
<evidence type="ECO:0000259" key="1">
    <source>
        <dbReference type="Pfam" id="PF00425"/>
    </source>
</evidence>
<dbReference type="InterPro" id="IPR019999">
    <property type="entry name" value="Anth_synth_I-like"/>
</dbReference>
<feature type="domain" description="Chorismate-utilising enzyme C-terminal" evidence="1">
    <location>
        <begin position="1"/>
        <end position="139"/>
    </location>
</feature>
<protein>
    <submittedName>
        <fullName evidence="2">4-amino-4-deoxychorismate synthase (Para-aminobenzoate synthase)</fullName>
        <ecNumber evidence="2">2.6.1.85</ecNumber>
    </submittedName>
</protein>
<dbReference type="GO" id="GO:0046820">
    <property type="term" value="F:4-amino-4-deoxychorismate synthase activity"/>
    <property type="evidence" value="ECO:0007669"/>
    <property type="project" value="UniProtKB-EC"/>
</dbReference>
<dbReference type="GO" id="GO:0000162">
    <property type="term" value="P:L-tryptophan biosynthetic process"/>
    <property type="evidence" value="ECO:0007669"/>
    <property type="project" value="TreeGrafter"/>
</dbReference>
<dbReference type="AlphaFoldDB" id="I4EGP6"/>
<dbReference type="PANTHER" id="PTHR11236">
    <property type="entry name" value="AMINOBENZOATE/ANTHRANILATE SYNTHASE"/>
    <property type="match status" value="1"/>
</dbReference>
<dbReference type="Proteomes" id="UP000004221">
    <property type="component" value="Unassembled WGS sequence"/>
</dbReference>
<dbReference type="SUPFAM" id="SSF56322">
    <property type="entry name" value="ADC synthase"/>
    <property type="match status" value="1"/>
</dbReference>
<keyword evidence="2" id="KW-0808">Transferase</keyword>
<dbReference type="PRINTS" id="PR00095">
    <property type="entry name" value="ANTSNTHASEI"/>
</dbReference>
<evidence type="ECO:0000313" key="2">
    <source>
        <dbReference type="EMBL" id="CCF83858.1"/>
    </source>
</evidence>
<name>I4EGP6_9BACT</name>
<keyword evidence="2" id="KW-0032">Aminotransferase</keyword>
<keyword evidence="3" id="KW-1185">Reference proteome</keyword>
<dbReference type="Gene3D" id="3.60.120.10">
    <property type="entry name" value="Anthranilate synthase"/>
    <property type="match status" value="1"/>
</dbReference>
<dbReference type="EMBL" id="CAGS01000201">
    <property type="protein sequence ID" value="CCF83858.1"/>
    <property type="molecule type" value="Genomic_DNA"/>
</dbReference>
<dbReference type="EC" id="2.6.1.85" evidence="2"/>
<dbReference type="InterPro" id="IPR005801">
    <property type="entry name" value="ADC_synthase"/>
</dbReference>
<evidence type="ECO:0000313" key="3">
    <source>
        <dbReference type="Proteomes" id="UP000004221"/>
    </source>
</evidence>
<dbReference type="InterPro" id="IPR015890">
    <property type="entry name" value="Chorismate_C"/>
</dbReference>
<dbReference type="PANTHER" id="PTHR11236:SF50">
    <property type="entry name" value="AMINODEOXYCHORISMATE SYNTHASE COMPONENT 1"/>
    <property type="match status" value="1"/>
</dbReference>
<proteinExistence type="predicted"/>
<comment type="caution">
    <text evidence="2">The sequence shown here is derived from an EMBL/GenBank/DDBJ whole genome shotgun (WGS) entry which is preliminary data.</text>
</comment>
<sequence length="154" mass="16628">MIVDLLRNDLGRVAAIGSVQVPHLFRLEGYSNVWHLVSTVTGQLRPELDAVDLLRACFPGGSVTGCPKIRSMEIIEELEPVRRGVYCGAIGYLSFSGAMDTSIVIRTLVLSEGRVQLQVGGAVVADSDPEREYAESLAKAQSGLVALNATLEEW</sequence>
<organism evidence="2 3">
    <name type="scientific">Nitrolancea hollandica Lb</name>
    <dbReference type="NCBI Taxonomy" id="1129897"/>
    <lineage>
        <taxon>Bacteria</taxon>
        <taxon>Pseudomonadati</taxon>
        <taxon>Thermomicrobiota</taxon>
        <taxon>Thermomicrobia</taxon>
        <taxon>Sphaerobacterales</taxon>
        <taxon>Sphaerobacterineae</taxon>
        <taxon>Sphaerobacteraceae</taxon>
        <taxon>Nitrolancea</taxon>
    </lineage>
</organism>
<accession>I4EGP6</accession>
<reference evidence="2 3" key="1">
    <citation type="journal article" date="2012" name="ISME J.">
        <title>Nitrification expanded: discovery, physiology and genomics of a nitrite-oxidizing bacterium from the phylum Chloroflexi.</title>
        <authorList>
            <person name="Sorokin D.Y."/>
            <person name="Lucker S."/>
            <person name="Vejmelkova D."/>
            <person name="Kostrikina N.A."/>
            <person name="Kleerebezem R."/>
            <person name="Rijpstra W.I."/>
            <person name="Damste J.S."/>
            <person name="Le Paslier D."/>
            <person name="Muyzer G."/>
            <person name="Wagner M."/>
            <person name="van Loosdrecht M.C."/>
            <person name="Daims H."/>
        </authorList>
    </citation>
    <scope>NUCLEOTIDE SEQUENCE [LARGE SCALE GENOMIC DNA]</scope>
    <source>
        <strain evidence="3">none</strain>
    </source>
</reference>